<feature type="region of interest" description="Disordered" evidence="2">
    <location>
        <begin position="40"/>
        <end position="71"/>
    </location>
</feature>
<dbReference type="GO" id="GO:0043122">
    <property type="term" value="P:regulation of canonical NF-kappaB signal transduction"/>
    <property type="evidence" value="ECO:0007669"/>
    <property type="project" value="TreeGrafter"/>
</dbReference>
<dbReference type="Proteomes" id="UP000266841">
    <property type="component" value="Unassembled WGS sequence"/>
</dbReference>
<gene>
    <name evidence="4" type="ORF">THAOC_17949</name>
</gene>
<accession>K0S606</accession>
<comment type="caution">
    <text evidence="4">The sequence shown here is derived from an EMBL/GenBank/DDBJ whole genome shotgun (WGS) entry which is preliminary data.</text>
</comment>
<name>K0S606_THAOC</name>
<protein>
    <recommendedName>
        <fullName evidence="3">RING-type domain-containing protein</fullName>
    </recommendedName>
</protein>
<dbReference type="Pfam" id="PF13923">
    <property type="entry name" value="zf-C3HC4_2"/>
    <property type="match status" value="1"/>
</dbReference>
<dbReference type="eggNOG" id="ENOG502SC5Q">
    <property type="taxonomic scope" value="Eukaryota"/>
</dbReference>
<evidence type="ECO:0000256" key="2">
    <source>
        <dbReference type="SAM" id="MobiDB-lite"/>
    </source>
</evidence>
<keyword evidence="1" id="KW-0175">Coiled coil</keyword>
<dbReference type="SMART" id="SM00184">
    <property type="entry name" value="RING"/>
    <property type="match status" value="1"/>
</dbReference>
<evidence type="ECO:0000259" key="3">
    <source>
        <dbReference type="SMART" id="SM00184"/>
    </source>
</evidence>
<dbReference type="Gene3D" id="3.30.40.10">
    <property type="entry name" value="Zinc/RING finger domain, C3HC4 (zinc finger)"/>
    <property type="match status" value="1"/>
</dbReference>
<dbReference type="InterPro" id="IPR013083">
    <property type="entry name" value="Znf_RING/FYVE/PHD"/>
</dbReference>
<organism evidence="4 5">
    <name type="scientific">Thalassiosira oceanica</name>
    <name type="common">Marine diatom</name>
    <dbReference type="NCBI Taxonomy" id="159749"/>
    <lineage>
        <taxon>Eukaryota</taxon>
        <taxon>Sar</taxon>
        <taxon>Stramenopiles</taxon>
        <taxon>Ochrophyta</taxon>
        <taxon>Bacillariophyta</taxon>
        <taxon>Coscinodiscophyceae</taxon>
        <taxon>Thalassiosirophycidae</taxon>
        <taxon>Thalassiosirales</taxon>
        <taxon>Thalassiosiraceae</taxon>
        <taxon>Thalassiosira</taxon>
    </lineage>
</organism>
<evidence type="ECO:0000313" key="4">
    <source>
        <dbReference type="EMBL" id="EJK61543.1"/>
    </source>
</evidence>
<sequence>MWRSGRVQRSENGAAFSLDGVRPRISFVSAIGRFINEAAEPPRFPSRGVSSLDDDGSAGPIPPPIENQRMPREMPRISEGGDNEFSHPLHDSVEEMIMWGVPTRQHAFRSTYDSDSSISSVSIPAALDGSSSDEEVAVAPVAVNEDGVPDDLICSICMALPVDPVLTPGDYMFCRTCIRTSLRRKEECPVTRRYCPAGSLRSPEGFVRRLWSSVQVKCGHHRQGCAWTGSVADYPAHLEKCTVTSNHYPAHLESARQPDQVQVKDLTSELRTAKEAHRKALEKIKLLERNNAELVRSLHKAIHHCK</sequence>
<keyword evidence="5" id="KW-1185">Reference proteome</keyword>
<dbReference type="PANTHER" id="PTHR10131">
    <property type="entry name" value="TNF RECEPTOR ASSOCIATED FACTOR"/>
    <property type="match status" value="1"/>
</dbReference>
<evidence type="ECO:0000256" key="1">
    <source>
        <dbReference type="SAM" id="Coils"/>
    </source>
</evidence>
<dbReference type="SUPFAM" id="SSF57850">
    <property type="entry name" value="RING/U-box"/>
    <property type="match status" value="1"/>
</dbReference>
<dbReference type="InterPro" id="IPR001841">
    <property type="entry name" value="Znf_RING"/>
</dbReference>
<feature type="coiled-coil region" evidence="1">
    <location>
        <begin position="263"/>
        <end position="297"/>
    </location>
</feature>
<dbReference type="AlphaFoldDB" id="K0S606"/>
<evidence type="ECO:0000313" key="5">
    <source>
        <dbReference type="Proteomes" id="UP000266841"/>
    </source>
</evidence>
<dbReference type="EMBL" id="AGNL01019839">
    <property type="protein sequence ID" value="EJK61543.1"/>
    <property type="molecule type" value="Genomic_DNA"/>
</dbReference>
<dbReference type="OrthoDB" id="44004at2759"/>
<feature type="domain" description="RING-type" evidence="3">
    <location>
        <begin position="154"/>
        <end position="191"/>
    </location>
</feature>
<proteinExistence type="predicted"/>
<reference evidence="4 5" key="1">
    <citation type="journal article" date="2012" name="Genome Biol.">
        <title>Genome and low-iron response of an oceanic diatom adapted to chronic iron limitation.</title>
        <authorList>
            <person name="Lommer M."/>
            <person name="Specht M."/>
            <person name="Roy A.S."/>
            <person name="Kraemer L."/>
            <person name="Andreson R."/>
            <person name="Gutowska M.A."/>
            <person name="Wolf J."/>
            <person name="Bergner S.V."/>
            <person name="Schilhabel M.B."/>
            <person name="Klostermeier U.C."/>
            <person name="Beiko R.G."/>
            <person name="Rosenstiel P."/>
            <person name="Hippler M."/>
            <person name="Laroche J."/>
        </authorList>
    </citation>
    <scope>NUCLEOTIDE SEQUENCE [LARGE SCALE GENOMIC DNA]</scope>
    <source>
        <strain evidence="4 5">CCMP1005</strain>
    </source>
</reference>
<dbReference type="PANTHER" id="PTHR10131:SF157">
    <property type="entry name" value="RECEPTOR-ASSOCIATED FACTOR, PUTATIVE-RELATED"/>
    <property type="match status" value="1"/>
</dbReference>